<evidence type="ECO:0000313" key="2">
    <source>
        <dbReference type="EMBL" id="VEE10341.1"/>
    </source>
</evidence>
<dbReference type="AlphaFoldDB" id="A0A3S4PH52"/>
<feature type="compositionally biased region" description="Pro residues" evidence="1">
    <location>
        <begin position="167"/>
        <end position="176"/>
    </location>
</feature>
<dbReference type="OrthoDB" id="1355945at2"/>
<evidence type="ECO:0000313" key="3">
    <source>
        <dbReference type="Proteomes" id="UP000279227"/>
    </source>
</evidence>
<dbReference type="Proteomes" id="UP000279227">
    <property type="component" value="Chromosome"/>
</dbReference>
<name>A0A3S4PH52_CHRGE</name>
<gene>
    <name evidence="2" type="ORF">NCTC11432_03933</name>
</gene>
<feature type="region of interest" description="Disordered" evidence="1">
    <location>
        <begin position="140"/>
        <end position="176"/>
    </location>
</feature>
<proteinExistence type="predicted"/>
<dbReference type="GeneID" id="93019018"/>
<sequence>MNTESNNPLQPGTMSNSLIQALINNYRQNHLSAINTALGIEDAHSIWFDLPKLKNFIANIEAEAAKVNPAASAEDLGVRFYYSAYPKEENWSIMESHPVPIEYAGRHTLVMVPTLKKANETGELIDYDFNPFQSAEGKSLALSNKSAKNTGEDDDTGLGENSGTLIPPSPPMGTSY</sequence>
<evidence type="ECO:0000256" key="1">
    <source>
        <dbReference type="SAM" id="MobiDB-lite"/>
    </source>
</evidence>
<protein>
    <submittedName>
        <fullName evidence="2">Uncharacterized protein</fullName>
    </submittedName>
</protein>
<dbReference type="KEGG" id="cgle:NCTC11432_03933"/>
<dbReference type="RefSeq" id="WP_002981789.1">
    <property type="nucleotide sequence ID" value="NZ_CP068486.1"/>
</dbReference>
<accession>A0A3S4PH52</accession>
<organism evidence="2 3">
    <name type="scientific">Chryseobacterium gleum</name>
    <name type="common">Flavobacterium gleum</name>
    <dbReference type="NCBI Taxonomy" id="250"/>
    <lineage>
        <taxon>Bacteria</taxon>
        <taxon>Pseudomonadati</taxon>
        <taxon>Bacteroidota</taxon>
        <taxon>Flavobacteriia</taxon>
        <taxon>Flavobacteriales</taxon>
        <taxon>Weeksellaceae</taxon>
        <taxon>Chryseobacterium group</taxon>
        <taxon>Chryseobacterium</taxon>
    </lineage>
</organism>
<dbReference type="EMBL" id="LR134289">
    <property type="protein sequence ID" value="VEE10341.1"/>
    <property type="molecule type" value="Genomic_DNA"/>
</dbReference>
<reference evidence="2 3" key="1">
    <citation type="submission" date="2018-12" db="EMBL/GenBank/DDBJ databases">
        <authorList>
            <consortium name="Pathogen Informatics"/>
        </authorList>
    </citation>
    <scope>NUCLEOTIDE SEQUENCE [LARGE SCALE GENOMIC DNA]</scope>
    <source>
        <strain evidence="2 3">NCTC11432</strain>
    </source>
</reference>
<dbReference type="STRING" id="525257.HMPREF0204_10070"/>